<evidence type="ECO:0000313" key="2">
    <source>
        <dbReference type="Proteomes" id="UP000199516"/>
    </source>
</evidence>
<protein>
    <submittedName>
        <fullName evidence="1">Uncharacterized protein</fullName>
    </submittedName>
</protein>
<gene>
    <name evidence="1" type="ORF">SAMN05192532_103325</name>
</gene>
<proteinExistence type="predicted"/>
<keyword evidence="2" id="KW-1185">Reference proteome</keyword>
<dbReference type="EMBL" id="FONT01000003">
    <property type="protein sequence ID" value="SFE74131.1"/>
    <property type="molecule type" value="Genomic_DNA"/>
</dbReference>
<dbReference type="RefSeq" id="WP_177194768.1">
    <property type="nucleotide sequence ID" value="NZ_FONT01000003.1"/>
</dbReference>
<sequence>MKEPNKEVSAYFLAKLSEEDIKILEDMLAAHYERGFQEGYKLGKMESGQKN</sequence>
<organism evidence="1 2">
    <name type="scientific">Alteribacillus iranensis</name>
    <dbReference type="NCBI Taxonomy" id="930128"/>
    <lineage>
        <taxon>Bacteria</taxon>
        <taxon>Bacillati</taxon>
        <taxon>Bacillota</taxon>
        <taxon>Bacilli</taxon>
        <taxon>Bacillales</taxon>
        <taxon>Bacillaceae</taxon>
        <taxon>Alteribacillus</taxon>
    </lineage>
</organism>
<accession>A0A1I2D0U3</accession>
<dbReference type="Proteomes" id="UP000199516">
    <property type="component" value="Unassembled WGS sequence"/>
</dbReference>
<name>A0A1I2D0U3_9BACI</name>
<reference evidence="1 2" key="1">
    <citation type="submission" date="2016-10" db="EMBL/GenBank/DDBJ databases">
        <authorList>
            <person name="de Groot N.N."/>
        </authorList>
    </citation>
    <scope>NUCLEOTIDE SEQUENCE [LARGE SCALE GENOMIC DNA]</scope>
    <source>
        <strain evidence="1 2">DSM 23995</strain>
    </source>
</reference>
<evidence type="ECO:0000313" key="1">
    <source>
        <dbReference type="EMBL" id="SFE74131.1"/>
    </source>
</evidence>
<dbReference type="AlphaFoldDB" id="A0A1I2D0U3"/>